<dbReference type="EMBL" id="CP101873">
    <property type="protein sequence ID" value="WMT09183.1"/>
    <property type="molecule type" value="Genomic_DNA"/>
</dbReference>
<dbReference type="Proteomes" id="UP001224926">
    <property type="component" value="Chromosome"/>
</dbReference>
<gene>
    <name evidence="3" type="ORF">NP511_05995</name>
</gene>
<reference evidence="3 4" key="1">
    <citation type="submission" date="2022-07" db="EMBL/GenBank/DDBJ databases">
        <title>Two temperate virus in Haloterrigena jeotgali A29.</title>
        <authorList>
            <person name="Deng X."/>
        </authorList>
    </citation>
    <scope>NUCLEOTIDE SEQUENCE [LARGE SCALE GENOMIC DNA]</scope>
    <source>
        <strain evidence="3 4">A29</strain>
    </source>
</reference>
<feature type="domain" description="DUF1616" evidence="2">
    <location>
        <begin position="13"/>
        <end position="326"/>
    </location>
</feature>
<dbReference type="GeneID" id="39861163"/>
<proteinExistence type="predicted"/>
<feature type="transmembrane region" description="Helical" evidence="1">
    <location>
        <begin position="6"/>
        <end position="28"/>
    </location>
</feature>
<feature type="transmembrane region" description="Helical" evidence="1">
    <location>
        <begin position="89"/>
        <end position="107"/>
    </location>
</feature>
<feature type="transmembrane region" description="Helical" evidence="1">
    <location>
        <begin position="35"/>
        <end position="55"/>
    </location>
</feature>
<protein>
    <submittedName>
        <fullName evidence="3">DUF1616 domain-containing protein</fullName>
    </submittedName>
</protein>
<keyword evidence="1" id="KW-1133">Transmembrane helix</keyword>
<evidence type="ECO:0000259" key="2">
    <source>
        <dbReference type="Pfam" id="PF07760"/>
    </source>
</evidence>
<dbReference type="InterPro" id="IPR011674">
    <property type="entry name" value="DUF1616"/>
</dbReference>
<dbReference type="AlphaFoldDB" id="A0AAF0T2J5"/>
<evidence type="ECO:0000256" key="1">
    <source>
        <dbReference type="SAM" id="Phobius"/>
    </source>
</evidence>
<feature type="transmembrane region" description="Helical" evidence="1">
    <location>
        <begin position="119"/>
        <end position="139"/>
    </location>
</feature>
<dbReference type="Pfam" id="PF07760">
    <property type="entry name" value="DUF1616"/>
    <property type="match status" value="1"/>
</dbReference>
<sequence>MSDTDWWFFDLAVVIAVTGGLTFGIISGLSGIERIVLTIPLVLFLPGYALVSALFPDEPNDEYQSFDDEKTGLGNPLLVSGGLEAIERTILSVVFSVSLVPAIALFATVTPRGVALKPILLGLSILTVVLALLAIVSRYRCPADRRFVPSITSVSPFFDRGRPSPYERTSRRPYNLAIVIGLVLLLASGGFALANPPQHDGFTEFSVETENVTGETDTMYESTYTAGERQELQATITNREHEERTYTTVALLQRVSYEENATTVRESTEVDRRTATVAAGDSHGQTLAITPSMRGDDLRVTLLLYVGEPPAEPTTENAYRAIHLPIEVT</sequence>
<organism evidence="3 4">
    <name type="scientific">Natrinema thermotolerans</name>
    <dbReference type="NCBI Taxonomy" id="121872"/>
    <lineage>
        <taxon>Archaea</taxon>
        <taxon>Methanobacteriati</taxon>
        <taxon>Methanobacteriota</taxon>
        <taxon>Stenosarchaea group</taxon>
        <taxon>Halobacteria</taxon>
        <taxon>Halobacteriales</taxon>
        <taxon>Natrialbaceae</taxon>
        <taxon>Natrinema</taxon>
    </lineage>
</organism>
<evidence type="ECO:0000313" key="3">
    <source>
        <dbReference type="EMBL" id="WMT09183.1"/>
    </source>
</evidence>
<evidence type="ECO:0000313" key="4">
    <source>
        <dbReference type="Proteomes" id="UP001224926"/>
    </source>
</evidence>
<keyword evidence="4" id="KW-1185">Reference proteome</keyword>
<accession>A0AAF0T2J5</accession>
<name>A0AAF0T2J5_9EURY</name>
<keyword evidence="1" id="KW-0472">Membrane</keyword>
<keyword evidence="1" id="KW-0812">Transmembrane</keyword>
<feature type="transmembrane region" description="Helical" evidence="1">
    <location>
        <begin position="174"/>
        <end position="194"/>
    </location>
</feature>
<dbReference type="RefSeq" id="WP_049964811.1">
    <property type="nucleotide sequence ID" value="NZ_CP101873.1"/>
</dbReference>
<dbReference type="GeneID" id="84213474"/>